<proteinExistence type="predicted"/>
<dbReference type="KEGG" id="orh:Ornrh_2156"/>
<dbReference type="Pfam" id="PF04170">
    <property type="entry name" value="NlpE"/>
    <property type="match status" value="1"/>
</dbReference>
<reference evidence="1 2" key="1">
    <citation type="submission" date="2012-06" db="EMBL/GenBank/DDBJ databases">
        <title>The complete genome of Ornithobacterium rhinotracheale DSM 15997.</title>
        <authorList>
            <consortium name="US DOE Joint Genome Institute (JGI-PGF)"/>
            <person name="Lucas S."/>
            <person name="Copeland A."/>
            <person name="Lapidus A."/>
            <person name="Goodwin L."/>
            <person name="Pitluck S."/>
            <person name="Peters L."/>
            <person name="Mikhailova N."/>
            <person name="Teshima H."/>
            <person name="Kyrpides N."/>
            <person name="Mavromatis K."/>
            <person name="Pagani I."/>
            <person name="Ivanova N."/>
            <person name="Ovchinnikova G."/>
            <person name="Zeytun A."/>
            <person name="Detter J.C."/>
            <person name="Han C."/>
            <person name="Land M."/>
            <person name="Hauser L."/>
            <person name="Markowitz V."/>
            <person name="Cheng J.-F."/>
            <person name="Hugenholtz P."/>
            <person name="Woyke T."/>
            <person name="Wu D."/>
            <person name="Lang E."/>
            <person name="Kopitz M."/>
            <person name="Brambilla E."/>
            <person name="Klenk H.-P."/>
            <person name="Eisen J.A."/>
        </authorList>
    </citation>
    <scope>NUCLEOTIDE SEQUENCE [LARGE SCALE GENOMIC DNA]</scope>
    <source>
        <strain evidence="2">ATCC 51463 / DSM 15997 / CCUG 23171 / LMG 9086</strain>
    </source>
</reference>
<evidence type="ECO:0000313" key="2">
    <source>
        <dbReference type="Proteomes" id="UP000006051"/>
    </source>
</evidence>
<dbReference type="PATRIC" id="fig|867902.3.peg.2109"/>
<dbReference type="Proteomes" id="UP000006051">
    <property type="component" value="Chromosome"/>
</dbReference>
<dbReference type="EMBL" id="CP003283">
    <property type="protein sequence ID" value="AFL98288.1"/>
    <property type="molecule type" value="Genomic_DNA"/>
</dbReference>
<dbReference type="InterPro" id="IPR007298">
    <property type="entry name" value="Cu-R_lipoprotein_NlpE"/>
</dbReference>
<protein>
    <submittedName>
        <fullName evidence="1">Putative lipoprotein NlpE involved in copper resistance</fullName>
    </submittedName>
</protein>
<evidence type="ECO:0000313" key="1">
    <source>
        <dbReference type="EMBL" id="AFL98288.1"/>
    </source>
</evidence>
<gene>
    <name evidence="1" type="ordered locus">Ornrh_2156</name>
</gene>
<dbReference type="AlphaFoldDB" id="I4A2V4"/>
<dbReference type="PROSITE" id="PS51257">
    <property type="entry name" value="PROKAR_LIPOPROTEIN"/>
    <property type="match status" value="1"/>
</dbReference>
<dbReference type="Gene3D" id="2.40.128.640">
    <property type="match status" value="1"/>
</dbReference>
<keyword evidence="1" id="KW-0449">Lipoprotein</keyword>
<dbReference type="STRING" id="867902.Ornrh_2156"/>
<dbReference type="eggNOG" id="COG3015">
    <property type="taxonomic scope" value="Bacteria"/>
</dbReference>
<sequence length="147" mass="16357">MNRIKKLSLVAVAVLALSACNNKSQKKQVTEKPTTTETQKEETATNWKGVYTGTLPCADCEGIKTTLTLNNDNTFTLQSVYMGKNNQPFVENGKYIWDEANSEISINIEGEAPVKYKLENNTLTQLNADGQKNTEELASMYVLTKEN</sequence>
<name>I4A2V4_ORNRL</name>
<organism evidence="1 2">
    <name type="scientific">Ornithobacterium rhinotracheale (strain ATCC 51463 / DSM 15997 / CCUG 23171 / CIP 104009 / LMG 9086)</name>
    <dbReference type="NCBI Taxonomy" id="867902"/>
    <lineage>
        <taxon>Bacteria</taxon>
        <taxon>Pseudomonadati</taxon>
        <taxon>Bacteroidota</taxon>
        <taxon>Flavobacteriia</taxon>
        <taxon>Flavobacteriales</taxon>
        <taxon>Weeksellaceae</taxon>
        <taxon>Ornithobacterium</taxon>
    </lineage>
</organism>
<dbReference type="HOGENOM" id="CLU_095662_0_0_10"/>
<accession>I4A2V4</accession>
<keyword evidence="2" id="KW-1185">Reference proteome</keyword>